<accession>A0AAP0WVL2</accession>
<evidence type="ECO:0000259" key="1">
    <source>
        <dbReference type="Pfam" id="PF10551"/>
    </source>
</evidence>
<feature type="domain" description="MULE transposase" evidence="1">
    <location>
        <begin position="3"/>
        <end position="75"/>
    </location>
</feature>
<proteinExistence type="predicted"/>
<comment type="caution">
    <text evidence="2">The sequence shown here is derived from an EMBL/GenBank/DDBJ whole genome shotgun (WGS) entry which is preliminary data.</text>
</comment>
<reference evidence="2 3" key="1">
    <citation type="journal article" date="2024" name="Plant J.">
        <title>Genome sequences and population genomics reveal climatic adaptation and genomic divergence between two closely related sweetgum species.</title>
        <authorList>
            <person name="Xu W.Q."/>
            <person name="Ren C.Q."/>
            <person name="Zhang X.Y."/>
            <person name="Comes H.P."/>
            <person name="Liu X.H."/>
            <person name="Li Y.G."/>
            <person name="Kettle C.J."/>
            <person name="Jalonen R."/>
            <person name="Gaisberger H."/>
            <person name="Ma Y.Z."/>
            <person name="Qiu Y.X."/>
        </authorList>
    </citation>
    <scope>NUCLEOTIDE SEQUENCE [LARGE SCALE GENOMIC DNA]</scope>
    <source>
        <strain evidence="2">Hangzhou</strain>
    </source>
</reference>
<dbReference type="AlphaFoldDB" id="A0AAP0WVL2"/>
<keyword evidence="3" id="KW-1185">Reference proteome</keyword>
<gene>
    <name evidence="2" type="ORF">L1049_027856</name>
</gene>
<name>A0AAP0WVL2_LIQFO</name>
<dbReference type="InterPro" id="IPR018289">
    <property type="entry name" value="MULE_transposase_dom"/>
</dbReference>
<dbReference type="EMBL" id="JBBPBK010000009">
    <property type="protein sequence ID" value="KAK9278291.1"/>
    <property type="molecule type" value="Genomic_DNA"/>
</dbReference>
<organism evidence="2 3">
    <name type="scientific">Liquidambar formosana</name>
    <name type="common">Formosan gum</name>
    <dbReference type="NCBI Taxonomy" id="63359"/>
    <lineage>
        <taxon>Eukaryota</taxon>
        <taxon>Viridiplantae</taxon>
        <taxon>Streptophyta</taxon>
        <taxon>Embryophyta</taxon>
        <taxon>Tracheophyta</taxon>
        <taxon>Spermatophyta</taxon>
        <taxon>Magnoliopsida</taxon>
        <taxon>eudicotyledons</taxon>
        <taxon>Gunneridae</taxon>
        <taxon>Pentapetalae</taxon>
        <taxon>Saxifragales</taxon>
        <taxon>Altingiaceae</taxon>
        <taxon>Liquidambar</taxon>
    </lineage>
</organism>
<dbReference type="Pfam" id="PF10551">
    <property type="entry name" value="MULE"/>
    <property type="match status" value="1"/>
</dbReference>
<dbReference type="Proteomes" id="UP001415857">
    <property type="component" value="Unassembled WGS sequence"/>
</dbReference>
<protein>
    <recommendedName>
        <fullName evidence="1">MULE transposase domain-containing protein</fullName>
    </recommendedName>
</protein>
<sequence length="76" mass="8765">MANDGNQGLFLLAFVVVNAESKDNWRWFFENLREIVGGARQITFISDQNNGLKLTLPKVFPKAYHAYCLHHLKMNL</sequence>
<dbReference type="PANTHER" id="PTHR31973">
    <property type="entry name" value="POLYPROTEIN, PUTATIVE-RELATED"/>
    <property type="match status" value="1"/>
</dbReference>
<dbReference type="PANTHER" id="PTHR31973:SF166">
    <property type="entry name" value="OS10G0104700 PROTEIN"/>
    <property type="match status" value="1"/>
</dbReference>
<evidence type="ECO:0000313" key="3">
    <source>
        <dbReference type="Proteomes" id="UP001415857"/>
    </source>
</evidence>
<evidence type="ECO:0000313" key="2">
    <source>
        <dbReference type="EMBL" id="KAK9278291.1"/>
    </source>
</evidence>